<comment type="caution">
    <text evidence="1">The sequence shown here is derived from an EMBL/GenBank/DDBJ whole genome shotgun (WGS) entry which is preliminary data.</text>
</comment>
<sequence length="192" mass="21437">RRYASGPEKYRFTEDIIVLGTKPTNKYNTYGVCKACDNALGSQEAVDTYCNKTDNEEELTSQIAKRCQNTDMSNDDNTSDMTSSTTTSTVSNRNSNKSSTSSSREQKLKNYNIGVTLAFDGWKNILKQHIFSSLFILSTRETLIWKAIDISSERERMIEIIPKIESMINEASDIGTNLSTIVSDSASAYFGT</sequence>
<organism evidence="1 2">
    <name type="scientific">Scutellospora calospora</name>
    <dbReference type="NCBI Taxonomy" id="85575"/>
    <lineage>
        <taxon>Eukaryota</taxon>
        <taxon>Fungi</taxon>
        <taxon>Fungi incertae sedis</taxon>
        <taxon>Mucoromycota</taxon>
        <taxon>Glomeromycotina</taxon>
        <taxon>Glomeromycetes</taxon>
        <taxon>Diversisporales</taxon>
        <taxon>Gigasporaceae</taxon>
        <taxon>Scutellospora</taxon>
    </lineage>
</organism>
<reference evidence="1" key="1">
    <citation type="submission" date="2021-06" db="EMBL/GenBank/DDBJ databases">
        <authorList>
            <person name="Kallberg Y."/>
            <person name="Tangrot J."/>
            <person name="Rosling A."/>
        </authorList>
    </citation>
    <scope>NUCLEOTIDE SEQUENCE</scope>
    <source>
        <strain evidence="1">AU212A</strain>
    </source>
</reference>
<gene>
    <name evidence="1" type="ORF">SCALOS_LOCUS6168</name>
</gene>
<dbReference type="EMBL" id="CAJVPM010011296">
    <property type="protein sequence ID" value="CAG8580006.1"/>
    <property type="molecule type" value="Genomic_DNA"/>
</dbReference>
<protein>
    <submittedName>
        <fullName evidence="1">3966_t:CDS:1</fullName>
    </submittedName>
</protein>
<evidence type="ECO:0000313" key="1">
    <source>
        <dbReference type="EMBL" id="CAG8580006.1"/>
    </source>
</evidence>
<feature type="non-terminal residue" evidence="1">
    <location>
        <position position="192"/>
    </location>
</feature>
<name>A0ACA9MDD6_9GLOM</name>
<accession>A0ACA9MDD6</accession>
<keyword evidence="2" id="KW-1185">Reference proteome</keyword>
<feature type="non-terminal residue" evidence="1">
    <location>
        <position position="1"/>
    </location>
</feature>
<proteinExistence type="predicted"/>
<dbReference type="Proteomes" id="UP000789860">
    <property type="component" value="Unassembled WGS sequence"/>
</dbReference>
<evidence type="ECO:0000313" key="2">
    <source>
        <dbReference type="Proteomes" id="UP000789860"/>
    </source>
</evidence>